<dbReference type="SUPFAM" id="SSF48452">
    <property type="entry name" value="TPR-like"/>
    <property type="match status" value="2"/>
</dbReference>
<dbReference type="Proteomes" id="UP000261284">
    <property type="component" value="Unassembled WGS sequence"/>
</dbReference>
<evidence type="ECO:0000313" key="9">
    <source>
        <dbReference type="Proteomes" id="UP000261284"/>
    </source>
</evidence>
<dbReference type="Gene3D" id="1.10.287.130">
    <property type="match status" value="1"/>
</dbReference>
<dbReference type="InterPro" id="IPR036097">
    <property type="entry name" value="HisK_dim/P_sf"/>
</dbReference>
<dbReference type="SMART" id="SM00028">
    <property type="entry name" value="TPR"/>
    <property type="match status" value="4"/>
</dbReference>
<evidence type="ECO:0000313" key="8">
    <source>
        <dbReference type="EMBL" id="RFM29784.1"/>
    </source>
</evidence>
<dbReference type="EMBL" id="QTJU01000001">
    <property type="protein sequence ID" value="RFM29784.1"/>
    <property type="molecule type" value="Genomic_DNA"/>
</dbReference>
<dbReference type="PANTHER" id="PTHR43547:SF2">
    <property type="entry name" value="HYBRID SIGNAL TRANSDUCTION HISTIDINE KINASE C"/>
    <property type="match status" value="1"/>
</dbReference>
<dbReference type="PANTHER" id="PTHR43547">
    <property type="entry name" value="TWO-COMPONENT HISTIDINE KINASE"/>
    <property type="match status" value="1"/>
</dbReference>
<dbReference type="PRINTS" id="PR00344">
    <property type="entry name" value="BCTRLSENSOR"/>
</dbReference>
<dbReference type="InterPro" id="IPR019734">
    <property type="entry name" value="TPR_rpt"/>
</dbReference>
<evidence type="ECO:0000256" key="4">
    <source>
        <dbReference type="SAM" id="Coils"/>
    </source>
</evidence>
<protein>
    <recommendedName>
        <fullName evidence="2">histidine kinase</fullName>
        <ecNumber evidence="2">2.7.13.3</ecNumber>
    </recommendedName>
</protein>
<dbReference type="SUPFAM" id="SSF47384">
    <property type="entry name" value="Homodimeric domain of signal transducing histidine kinase"/>
    <property type="match status" value="1"/>
</dbReference>
<keyword evidence="9" id="KW-1185">Reference proteome</keyword>
<organism evidence="8 9">
    <name type="scientific">Deminuibacter soli</name>
    <dbReference type="NCBI Taxonomy" id="2291815"/>
    <lineage>
        <taxon>Bacteria</taxon>
        <taxon>Pseudomonadati</taxon>
        <taxon>Bacteroidota</taxon>
        <taxon>Chitinophagia</taxon>
        <taxon>Chitinophagales</taxon>
        <taxon>Chitinophagaceae</taxon>
        <taxon>Deminuibacter</taxon>
    </lineage>
</organism>
<name>A0A3E1NPN0_9BACT</name>
<dbReference type="InterPro" id="IPR036890">
    <property type="entry name" value="HATPase_C_sf"/>
</dbReference>
<dbReference type="InterPro" id="IPR004358">
    <property type="entry name" value="Sig_transdc_His_kin-like_C"/>
</dbReference>
<dbReference type="Gene3D" id="3.30.565.10">
    <property type="entry name" value="Histidine kinase-like ATPase, C-terminal domain"/>
    <property type="match status" value="1"/>
</dbReference>
<keyword evidence="6" id="KW-0732">Signal</keyword>
<dbReference type="OrthoDB" id="9781208at2"/>
<keyword evidence="5" id="KW-0472">Membrane</keyword>
<gene>
    <name evidence="8" type="ORF">DXN05_02055</name>
</gene>
<keyword evidence="5" id="KW-1133">Transmembrane helix</keyword>
<evidence type="ECO:0000256" key="1">
    <source>
        <dbReference type="ARBA" id="ARBA00000085"/>
    </source>
</evidence>
<sequence length="631" mass="71024">MRSILLFCLLASCLCFYGSAQAQDTLQHRIDLLNEKAFSLKRNSVTQAFALLATAEQLAIRSGYQRGLAITYLYQGGIFQQSGFNKKALALFYQSLAISRERKDTFNAARANQQIALALKDNKETDSAEQLLKQTMRVYRNLRKPDDVVNIQNSLGLISMDKKNWGDALLYFDSAATAGKAAGYVYGQKKASYNMGLLYMQQEQPGKAAAFFKTSIVLSDSMHDAYGTAACNIQLANIAQQAGMADSALYYATQAYRQSAAVSALQLQSDAVRLLMQVYERRGQKDQLLAWQKEMINLQQRIYDTDKSYATGFVDMIKSQEFKNQAALQQIASVQQTSKTQQWLLIIVGILLGLLLLTGVPIYFNYKKASMLTAELSSKNNIIQRNAASLDQLNKAISRQNQKLEEENKLKDKLLSIISHDLRHPLVNTKSILDLINLKLVNPRETEELLEQLEHQYVRSLSLLDNLLYWIRTQMKGLKIDRAPVNMNQLIASIIEEQRVPMLNKNVRVTNQTDARLQWLAEKEMIKIIFRNLLSNALKFTPSEGDVYFSSVIDEEHAYILIRDTGVGMTKDVIAKINARQYFSSKGTANEKGSGFGLILVQELLEKHEADLLIESEPGRGSVLAVKFALT</sequence>
<keyword evidence="3" id="KW-0597">Phosphoprotein</keyword>
<dbReference type="EC" id="2.7.13.3" evidence="2"/>
<dbReference type="RefSeq" id="WP_116845540.1">
    <property type="nucleotide sequence ID" value="NZ_QTJU01000001.1"/>
</dbReference>
<evidence type="ECO:0000259" key="7">
    <source>
        <dbReference type="PROSITE" id="PS50109"/>
    </source>
</evidence>
<dbReference type="Pfam" id="PF02518">
    <property type="entry name" value="HATPase_c"/>
    <property type="match status" value="1"/>
</dbReference>
<keyword evidence="5" id="KW-0812">Transmembrane</keyword>
<dbReference type="SMART" id="SM00387">
    <property type="entry name" value="HATPase_c"/>
    <property type="match status" value="1"/>
</dbReference>
<dbReference type="Gene3D" id="1.25.40.10">
    <property type="entry name" value="Tetratricopeptide repeat domain"/>
    <property type="match status" value="1"/>
</dbReference>
<comment type="catalytic activity">
    <reaction evidence="1">
        <text>ATP + protein L-histidine = ADP + protein N-phospho-L-histidine.</text>
        <dbReference type="EC" id="2.7.13.3"/>
    </reaction>
</comment>
<evidence type="ECO:0000256" key="6">
    <source>
        <dbReference type="SAM" id="SignalP"/>
    </source>
</evidence>
<evidence type="ECO:0000256" key="2">
    <source>
        <dbReference type="ARBA" id="ARBA00012438"/>
    </source>
</evidence>
<evidence type="ECO:0000256" key="5">
    <source>
        <dbReference type="SAM" id="Phobius"/>
    </source>
</evidence>
<feature type="domain" description="Histidine kinase" evidence="7">
    <location>
        <begin position="417"/>
        <end position="631"/>
    </location>
</feature>
<dbReference type="InterPro" id="IPR011990">
    <property type="entry name" value="TPR-like_helical_dom_sf"/>
</dbReference>
<feature type="chain" id="PRO_5017621906" description="histidine kinase" evidence="6">
    <location>
        <begin position="23"/>
        <end position="631"/>
    </location>
</feature>
<dbReference type="InterPro" id="IPR003594">
    <property type="entry name" value="HATPase_dom"/>
</dbReference>
<feature type="coiled-coil region" evidence="4">
    <location>
        <begin position="387"/>
        <end position="414"/>
    </location>
</feature>
<dbReference type="AlphaFoldDB" id="A0A3E1NPN0"/>
<feature type="signal peptide" evidence="6">
    <location>
        <begin position="1"/>
        <end position="22"/>
    </location>
</feature>
<evidence type="ECO:0000256" key="3">
    <source>
        <dbReference type="ARBA" id="ARBA00022553"/>
    </source>
</evidence>
<proteinExistence type="predicted"/>
<accession>A0A3E1NPN0</accession>
<comment type="caution">
    <text evidence="8">The sequence shown here is derived from an EMBL/GenBank/DDBJ whole genome shotgun (WGS) entry which is preliminary data.</text>
</comment>
<dbReference type="SUPFAM" id="SSF55874">
    <property type="entry name" value="ATPase domain of HSP90 chaperone/DNA topoisomerase II/histidine kinase"/>
    <property type="match status" value="1"/>
</dbReference>
<dbReference type="GO" id="GO:0000155">
    <property type="term" value="F:phosphorelay sensor kinase activity"/>
    <property type="evidence" value="ECO:0007669"/>
    <property type="project" value="InterPro"/>
</dbReference>
<reference evidence="8 9" key="1">
    <citation type="submission" date="2018-08" db="EMBL/GenBank/DDBJ databases">
        <title>Chitinophagaceae sp. K23C18032701, a novel bacterium isolated from forest soil.</title>
        <authorList>
            <person name="Wang C."/>
        </authorList>
    </citation>
    <scope>NUCLEOTIDE SEQUENCE [LARGE SCALE GENOMIC DNA]</scope>
    <source>
        <strain evidence="8 9">K23C18032701</strain>
    </source>
</reference>
<dbReference type="InterPro" id="IPR005467">
    <property type="entry name" value="His_kinase_dom"/>
</dbReference>
<feature type="transmembrane region" description="Helical" evidence="5">
    <location>
        <begin position="343"/>
        <end position="364"/>
    </location>
</feature>
<dbReference type="PROSITE" id="PS50109">
    <property type="entry name" value="HIS_KIN"/>
    <property type="match status" value="1"/>
</dbReference>
<keyword evidence="4" id="KW-0175">Coiled coil</keyword>